<accession>X5CX11</accession>
<protein>
    <submittedName>
        <fullName evidence="2">Uncharacterized protein</fullName>
    </submittedName>
</protein>
<evidence type="ECO:0000256" key="1">
    <source>
        <dbReference type="SAM" id="Phobius"/>
    </source>
</evidence>
<organism evidence="2">
    <name type="scientific">Tisochrysis lutea</name>
    <dbReference type="NCBI Taxonomy" id="1321669"/>
    <lineage>
        <taxon>Eukaryota</taxon>
        <taxon>Haptista</taxon>
        <taxon>Haptophyta</taxon>
        <taxon>Prymnesiophyceae</taxon>
        <taxon>Isochrysidales</taxon>
        <taxon>Isochrysidaceae</taxon>
        <taxon>Tisochrysis</taxon>
    </lineage>
</organism>
<keyword evidence="1" id="KW-1133">Transmembrane helix</keyword>
<dbReference type="AlphaFoldDB" id="X5CX11"/>
<dbReference type="EMBL" id="KF233744">
    <property type="protein sequence ID" value="AHW52421.1"/>
    <property type="molecule type" value="mRNA"/>
</dbReference>
<name>X5CX11_9EUKA</name>
<keyword evidence="1" id="KW-0472">Membrane</keyword>
<keyword evidence="1" id="KW-0812">Transmembrane</keyword>
<proteinExistence type="evidence at transcript level"/>
<reference evidence="2" key="1">
    <citation type="journal article" date="2014" name="J. Proteomics">
        <title>Comparative proteomics reveals proteins impacted by nitrogen deprivation in wild-type and high lipid-accumulating mutant strains of Tisochrysis lutea.</title>
        <authorList>
            <person name="Garnier M."/>
            <person name="Carrier G."/>
            <person name="Rogniaux H."/>
            <person name="Nicolau E."/>
            <person name="Bougaran G."/>
            <person name="Saint-Jean B."/>
            <person name="Cadoret J.P."/>
        </authorList>
    </citation>
    <scope>NUCLEOTIDE SEQUENCE</scope>
</reference>
<feature type="transmembrane region" description="Helical" evidence="1">
    <location>
        <begin position="189"/>
        <end position="206"/>
    </location>
</feature>
<sequence length="229" mass="24685">MAKEEVMTQLEKIAWEDIIEAATETIQLCKEKADGYFEASNSELSEYYNKINWTYVETEAEKALSLSVEAKEVATIFAQQAGEDGIKLTRKQVKFLTSEFLKLYASIDWAAIEEFLEAAKKIAIEKASDAATKSGEAAQVVTAKTAEIAAVAAEQAGPVVEQARSKAAEVAFIVEPNAPAKSRSSGTHLGALLVPMALLVVAGLVWRPRSRAAYLVAKAEGGEPAQSMI</sequence>
<evidence type="ECO:0000313" key="2">
    <source>
        <dbReference type="EMBL" id="AHW52421.1"/>
    </source>
</evidence>